<feature type="domain" description="DNA polymerase III delta subunit-like C-terminal" evidence="10">
    <location>
        <begin position="223"/>
        <end position="325"/>
    </location>
</feature>
<dbReference type="InterPro" id="IPR010372">
    <property type="entry name" value="DNA_pol3_delta_N"/>
</dbReference>
<evidence type="ECO:0000313" key="11">
    <source>
        <dbReference type="EMBL" id="CAA9417450.1"/>
    </source>
</evidence>
<evidence type="ECO:0000256" key="7">
    <source>
        <dbReference type="ARBA" id="ARBA00034754"/>
    </source>
</evidence>
<reference evidence="11" key="1">
    <citation type="submission" date="2020-02" db="EMBL/GenBank/DDBJ databases">
        <authorList>
            <person name="Meier V. D."/>
        </authorList>
    </citation>
    <scope>NUCLEOTIDE SEQUENCE</scope>
    <source>
        <strain evidence="11">AVDCRST_MAG74</strain>
    </source>
</reference>
<dbReference type="EMBL" id="CADCUR010000253">
    <property type="protein sequence ID" value="CAA9417450.1"/>
    <property type="molecule type" value="Genomic_DNA"/>
</dbReference>
<dbReference type="InterPro" id="IPR048466">
    <property type="entry name" value="DNA_pol3_delta-like_C"/>
</dbReference>
<dbReference type="Pfam" id="PF21694">
    <property type="entry name" value="DNA_pol3_delta_C"/>
    <property type="match status" value="1"/>
</dbReference>
<dbReference type="PANTHER" id="PTHR34388">
    <property type="entry name" value="DNA POLYMERASE III SUBUNIT DELTA"/>
    <property type="match status" value="1"/>
</dbReference>
<dbReference type="InterPro" id="IPR005790">
    <property type="entry name" value="DNA_polIII_delta"/>
</dbReference>
<dbReference type="InterPro" id="IPR008921">
    <property type="entry name" value="DNA_pol3_clamp-load_cplx_C"/>
</dbReference>
<dbReference type="GO" id="GO:0003677">
    <property type="term" value="F:DNA binding"/>
    <property type="evidence" value="ECO:0007669"/>
    <property type="project" value="InterPro"/>
</dbReference>
<evidence type="ECO:0000256" key="5">
    <source>
        <dbReference type="ARBA" id="ARBA00022705"/>
    </source>
</evidence>
<protein>
    <recommendedName>
        <fullName evidence="2">DNA polymerase III subunit delta</fullName>
        <ecNumber evidence="1">2.7.7.7</ecNumber>
    </recommendedName>
</protein>
<keyword evidence="3" id="KW-0808">Transferase</keyword>
<evidence type="ECO:0000256" key="4">
    <source>
        <dbReference type="ARBA" id="ARBA00022695"/>
    </source>
</evidence>
<dbReference type="PANTHER" id="PTHR34388:SF1">
    <property type="entry name" value="DNA POLYMERASE III SUBUNIT DELTA"/>
    <property type="match status" value="1"/>
</dbReference>
<proteinExistence type="inferred from homology"/>
<evidence type="ECO:0000256" key="3">
    <source>
        <dbReference type="ARBA" id="ARBA00022679"/>
    </source>
</evidence>
<dbReference type="Pfam" id="PF06144">
    <property type="entry name" value="DNA_pol3_delta"/>
    <property type="match status" value="1"/>
</dbReference>
<dbReference type="Gene3D" id="1.10.8.60">
    <property type="match status" value="1"/>
</dbReference>
<dbReference type="AlphaFoldDB" id="A0A6J4PN55"/>
<evidence type="ECO:0000256" key="1">
    <source>
        <dbReference type="ARBA" id="ARBA00012417"/>
    </source>
</evidence>
<dbReference type="NCBIfam" id="TIGR01128">
    <property type="entry name" value="holA"/>
    <property type="match status" value="1"/>
</dbReference>
<organism evidence="11">
    <name type="scientific">uncultured Pyrinomonadaceae bacterium</name>
    <dbReference type="NCBI Taxonomy" id="2283094"/>
    <lineage>
        <taxon>Bacteria</taxon>
        <taxon>Pseudomonadati</taxon>
        <taxon>Acidobacteriota</taxon>
        <taxon>Blastocatellia</taxon>
        <taxon>Blastocatellales</taxon>
        <taxon>Pyrinomonadaceae</taxon>
        <taxon>environmental samples</taxon>
    </lineage>
</organism>
<evidence type="ECO:0000256" key="6">
    <source>
        <dbReference type="ARBA" id="ARBA00022932"/>
    </source>
</evidence>
<keyword evidence="5" id="KW-0235">DNA replication</keyword>
<evidence type="ECO:0000256" key="2">
    <source>
        <dbReference type="ARBA" id="ARBA00017703"/>
    </source>
</evidence>
<name>A0A6J4PN55_9BACT</name>
<evidence type="ECO:0000259" key="10">
    <source>
        <dbReference type="Pfam" id="PF21694"/>
    </source>
</evidence>
<dbReference type="GO" id="GO:0003887">
    <property type="term" value="F:DNA-directed DNA polymerase activity"/>
    <property type="evidence" value="ECO:0007669"/>
    <property type="project" value="UniProtKB-KW"/>
</dbReference>
<comment type="catalytic activity">
    <reaction evidence="8">
        <text>DNA(n) + a 2'-deoxyribonucleoside 5'-triphosphate = DNA(n+1) + diphosphate</text>
        <dbReference type="Rhea" id="RHEA:22508"/>
        <dbReference type="Rhea" id="RHEA-COMP:17339"/>
        <dbReference type="Rhea" id="RHEA-COMP:17340"/>
        <dbReference type="ChEBI" id="CHEBI:33019"/>
        <dbReference type="ChEBI" id="CHEBI:61560"/>
        <dbReference type="ChEBI" id="CHEBI:173112"/>
        <dbReference type="EC" id="2.7.7.7"/>
    </reaction>
</comment>
<dbReference type="InterPro" id="IPR027417">
    <property type="entry name" value="P-loop_NTPase"/>
</dbReference>
<dbReference type="SUPFAM" id="SSF52540">
    <property type="entry name" value="P-loop containing nucleoside triphosphate hydrolases"/>
    <property type="match status" value="1"/>
</dbReference>
<dbReference type="GO" id="GO:0006261">
    <property type="term" value="P:DNA-templated DNA replication"/>
    <property type="evidence" value="ECO:0007669"/>
    <property type="project" value="TreeGrafter"/>
</dbReference>
<accession>A0A6J4PN55</accession>
<dbReference type="EC" id="2.7.7.7" evidence="1"/>
<keyword evidence="6" id="KW-0239">DNA-directed DNA polymerase</keyword>
<evidence type="ECO:0000259" key="9">
    <source>
        <dbReference type="Pfam" id="PF06144"/>
    </source>
</evidence>
<comment type="similarity">
    <text evidence="7">Belongs to the DNA polymerase HolA subunit family.</text>
</comment>
<feature type="domain" description="DNA polymerase III delta N-terminal" evidence="9">
    <location>
        <begin position="22"/>
        <end position="145"/>
    </location>
</feature>
<dbReference type="GO" id="GO:0009360">
    <property type="term" value="C:DNA polymerase III complex"/>
    <property type="evidence" value="ECO:0007669"/>
    <property type="project" value="InterPro"/>
</dbReference>
<dbReference type="SUPFAM" id="SSF48019">
    <property type="entry name" value="post-AAA+ oligomerization domain-like"/>
    <property type="match status" value="1"/>
</dbReference>
<gene>
    <name evidence="11" type="ORF">AVDCRST_MAG74-2720</name>
</gene>
<dbReference type="Gene3D" id="1.20.272.10">
    <property type="match status" value="1"/>
</dbReference>
<keyword evidence="4" id="KW-0548">Nucleotidyltransferase</keyword>
<dbReference type="Gene3D" id="3.40.50.300">
    <property type="entry name" value="P-loop containing nucleotide triphosphate hydrolases"/>
    <property type="match status" value="1"/>
</dbReference>
<sequence length="347" mass="38623">MKILSRDDLWNHLKRREFAPVYLLFGAETYLRDLAAKNIADSVLADSSLREFNETEFSLSRSPVQHALAAAEQLPMISARRVVKITDVIVSANAAKDNLREDDEASLAAYLSRPAETSVVIFVAGELDKRRRIAKLLLEKSAAVEFAEFNDDEMLAWAKTKLKDLNAEADERALRHLVGLVGGNARRLMNELKKLAVAALPDSLITYELVEALVPDSRAISNFDLTDSLLAKNKTRSLSILKKILDDGAEPLMLLGLIASNFRRLLMSKELMRSGVERREVARVMKLPYSKQEDFLATARRIETEKLTTIMKRIAETDVAIKTSIGGGGVVGSRLQIEMLVCELANL</sequence>
<evidence type="ECO:0000256" key="8">
    <source>
        <dbReference type="ARBA" id="ARBA00049244"/>
    </source>
</evidence>